<keyword evidence="3 6" id="KW-0808">Transferase</keyword>
<reference evidence="10 11" key="1">
    <citation type="submission" date="2014-05" db="EMBL/GenBank/DDBJ databases">
        <authorList>
            <person name="Rizzardi K."/>
            <person name="Winiecka-Krusnell J."/>
            <person name="Ramliden M."/>
            <person name="Alm E."/>
            <person name="Andersson S."/>
            <person name="Byfors S."/>
        </authorList>
    </citation>
    <scope>NUCLEOTIDE SEQUENCE [LARGE SCALE GENOMIC DNA]</scope>
    <source>
        <strain evidence="10 11">LEGN</strain>
    </source>
</reference>
<dbReference type="RefSeq" id="WP_035889971.1">
    <property type="nucleotide sequence ID" value="NZ_JNCF01000027.1"/>
</dbReference>
<dbReference type="PANTHER" id="PTHR45753">
    <property type="entry name" value="ORNITHINE CARBAMOYLTRANSFERASE, MITOCHONDRIAL"/>
    <property type="match status" value="1"/>
</dbReference>
<name>A0A0A2SQM9_9GAMM</name>
<dbReference type="PRINTS" id="PR00102">
    <property type="entry name" value="OTCASE"/>
</dbReference>
<comment type="caution">
    <text evidence="10">The sequence shown here is derived from an EMBL/GenBank/DDBJ whole genome shotgun (WGS) entry which is preliminary data.</text>
</comment>
<dbReference type="GO" id="GO:0019240">
    <property type="term" value="P:citrulline biosynthetic process"/>
    <property type="evidence" value="ECO:0007669"/>
    <property type="project" value="TreeGrafter"/>
</dbReference>
<dbReference type="Proteomes" id="UP000054422">
    <property type="component" value="Unassembled WGS sequence"/>
</dbReference>
<dbReference type="GO" id="GO:0042450">
    <property type="term" value="P:L-arginine biosynthetic process via ornithine"/>
    <property type="evidence" value="ECO:0007669"/>
    <property type="project" value="UniProtKB-UniRule"/>
</dbReference>
<gene>
    <name evidence="10" type="ORF">EP47_09050</name>
</gene>
<organism evidence="10 11">
    <name type="scientific">Legionella norrlandica</name>
    <dbReference type="NCBI Taxonomy" id="1498499"/>
    <lineage>
        <taxon>Bacteria</taxon>
        <taxon>Pseudomonadati</taxon>
        <taxon>Pseudomonadota</taxon>
        <taxon>Gammaproteobacteria</taxon>
        <taxon>Legionellales</taxon>
        <taxon>Legionellaceae</taxon>
        <taxon>Legionella</taxon>
    </lineage>
</organism>
<dbReference type="InterPro" id="IPR006130">
    <property type="entry name" value="Asp/Orn_carbamoylTrfase"/>
</dbReference>
<sequence length="370" mass="41442">MSFSTSTKPITAQNNGFDKKQDENNRHAINEVATNTFLINLQQAIFSLETESANFASEEGDDKKHSVPLGQLRHFLTGTELSCDEVKFILKKAKSIKQNPDLYSQYLANKSLVMIFEKPSFRTRLSFALAIQSMGGIVVESISNSRKQETAADMARVLNGYADFVMVRTHADNCLKEMAAYLKVPLINGLSALHHPCQILADLLSLLEQFGTLEGLKVAYIGDGNNILHSWMLLAPQLGITIHYCCPKSNQPNATIVDRARRMVENSMIHRFDQPEEAIKNVDAVYTDVWTSMGFENPEADKIFKGFQVNEVLMSQAKSKAVFMHCMPMERGKEVSETLPDSPASIIFTQSENRMHVQKALLLFLDQSLS</sequence>
<evidence type="ECO:0000259" key="8">
    <source>
        <dbReference type="Pfam" id="PF00185"/>
    </source>
</evidence>
<dbReference type="GO" id="GO:0016597">
    <property type="term" value="F:amino acid binding"/>
    <property type="evidence" value="ECO:0007669"/>
    <property type="project" value="InterPro"/>
</dbReference>
<comment type="catalytic activity">
    <reaction evidence="4">
        <text>carbamoyl phosphate + L-ornithine = L-citrulline + phosphate + H(+)</text>
        <dbReference type="Rhea" id="RHEA:19513"/>
        <dbReference type="ChEBI" id="CHEBI:15378"/>
        <dbReference type="ChEBI" id="CHEBI:43474"/>
        <dbReference type="ChEBI" id="CHEBI:46911"/>
        <dbReference type="ChEBI" id="CHEBI:57743"/>
        <dbReference type="ChEBI" id="CHEBI:58228"/>
        <dbReference type="EC" id="2.1.3.3"/>
    </reaction>
</comment>
<feature type="domain" description="Aspartate/ornithine carbamoyltransferase Asp/Orn-binding" evidence="8">
    <location>
        <begin position="214"/>
        <end position="364"/>
    </location>
</feature>
<protein>
    <recommendedName>
        <fullName evidence="2 5">Ornithine carbamoyltransferase</fullName>
        <ecNumber evidence="2 5">2.1.3.3</ecNumber>
    </recommendedName>
</protein>
<dbReference type="Gene3D" id="3.40.50.1370">
    <property type="entry name" value="Aspartate/ornithine carbamoyltransferase"/>
    <property type="match status" value="2"/>
</dbReference>
<evidence type="ECO:0000313" key="10">
    <source>
        <dbReference type="EMBL" id="KGP63067.1"/>
    </source>
</evidence>
<comment type="similarity">
    <text evidence="1">Belongs to the aspartate/ornithine carbamoyltransferase superfamily. OTCase family.</text>
</comment>
<dbReference type="NCBIfam" id="TIGR00658">
    <property type="entry name" value="orni_carb_tr"/>
    <property type="match status" value="1"/>
</dbReference>
<dbReference type="PANTHER" id="PTHR45753:SF3">
    <property type="entry name" value="ORNITHINE TRANSCARBAMYLASE, MITOCHONDRIAL"/>
    <property type="match status" value="1"/>
</dbReference>
<evidence type="ECO:0000256" key="2">
    <source>
        <dbReference type="ARBA" id="ARBA00013007"/>
    </source>
</evidence>
<dbReference type="FunFam" id="3.40.50.1370:FF:000008">
    <property type="entry name" value="Ornithine carbamoyltransferase"/>
    <property type="match status" value="1"/>
</dbReference>
<dbReference type="Pfam" id="PF00185">
    <property type="entry name" value="OTCace"/>
    <property type="match status" value="1"/>
</dbReference>
<dbReference type="InterPro" id="IPR036901">
    <property type="entry name" value="Asp/Orn_carbamoylTrfase_sf"/>
</dbReference>
<dbReference type="EMBL" id="JNCF01000027">
    <property type="protein sequence ID" value="KGP63067.1"/>
    <property type="molecule type" value="Genomic_DNA"/>
</dbReference>
<feature type="domain" description="Aspartate/ornithine carbamoyltransferase carbamoyl-P binding" evidence="9">
    <location>
        <begin position="73"/>
        <end position="208"/>
    </location>
</feature>
<evidence type="ECO:0000256" key="7">
    <source>
        <dbReference type="SAM" id="MobiDB-lite"/>
    </source>
</evidence>
<dbReference type="InterPro" id="IPR006131">
    <property type="entry name" value="Asp_carbamoyltransf_Asp/Orn-bd"/>
</dbReference>
<evidence type="ECO:0000256" key="3">
    <source>
        <dbReference type="ARBA" id="ARBA00022679"/>
    </source>
</evidence>
<evidence type="ECO:0000256" key="6">
    <source>
        <dbReference type="RuleBase" id="RU003634"/>
    </source>
</evidence>
<dbReference type="PRINTS" id="PR00100">
    <property type="entry name" value="AOTCASE"/>
</dbReference>
<dbReference type="STRING" id="1498499.EP47_09050"/>
<evidence type="ECO:0000256" key="1">
    <source>
        <dbReference type="ARBA" id="ARBA00007805"/>
    </source>
</evidence>
<evidence type="ECO:0000256" key="5">
    <source>
        <dbReference type="NCBIfam" id="TIGR00658"/>
    </source>
</evidence>
<evidence type="ECO:0000313" key="11">
    <source>
        <dbReference type="Proteomes" id="UP000054422"/>
    </source>
</evidence>
<accession>A0A0A2SQM9</accession>
<dbReference type="SUPFAM" id="SSF53671">
    <property type="entry name" value="Aspartate/ornithine carbamoyltransferase"/>
    <property type="match status" value="1"/>
</dbReference>
<dbReference type="GO" id="GO:0004585">
    <property type="term" value="F:ornithine carbamoyltransferase activity"/>
    <property type="evidence" value="ECO:0007669"/>
    <property type="project" value="UniProtKB-UniRule"/>
</dbReference>
<dbReference type="NCBIfam" id="NF001986">
    <property type="entry name" value="PRK00779.1"/>
    <property type="match status" value="1"/>
</dbReference>
<dbReference type="InterPro" id="IPR002292">
    <property type="entry name" value="Orn/put_carbamltrans"/>
</dbReference>
<feature type="compositionally biased region" description="Polar residues" evidence="7">
    <location>
        <begin position="1"/>
        <end position="16"/>
    </location>
</feature>
<feature type="region of interest" description="Disordered" evidence="7">
    <location>
        <begin position="1"/>
        <end position="23"/>
    </location>
</feature>
<proteinExistence type="inferred from homology"/>
<evidence type="ECO:0000256" key="4">
    <source>
        <dbReference type="ARBA" id="ARBA00048772"/>
    </source>
</evidence>
<dbReference type="OrthoDB" id="9774690at2"/>
<keyword evidence="11" id="KW-1185">Reference proteome</keyword>
<evidence type="ECO:0000259" key="9">
    <source>
        <dbReference type="Pfam" id="PF02729"/>
    </source>
</evidence>
<dbReference type="AlphaFoldDB" id="A0A0A2SQM9"/>
<dbReference type="InterPro" id="IPR006132">
    <property type="entry name" value="Asp/Orn_carbamoyltranf_P-bd"/>
</dbReference>
<dbReference type="EC" id="2.1.3.3" evidence="2 5"/>
<dbReference type="Pfam" id="PF02729">
    <property type="entry name" value="OTCace_N"/>
    <property type="match status" value="1"/>
</dbReference>